<dbReference type="Pfam" id="PF00498">
    <property type="entry name" value="FHA"/>
    <property type="match status" value="1"/>
</dbReference>
<dbReference type="SMART" id="SM00240">
    <property type="entry name" value="FHA"/>
    <property type="match status" value="1"/>
</dbReference>
<feature type="region of interest" description="Disordered" evidence="2">
    <location>
        <begin position="1"/>
        <end position="63"/>
    </location>
</feature>
<evidence type="ECO:0000313" key="4">
    <source>
        <dbReference type="EMBL" id="GAB79097.1"/>
    </source>
</evidence>
<feature type="compositionally biased region" description="Low complexity" evidence="2">
    <location>
        <begin position="1"/>
        <end position="34"/>
    </location>
</feature>
<accession>K6WB96</accession>
<name>K6WB96_9MICO</name>
<protein>
    <recommendedName>
        <fullName evidence="3">FHA domain-containing protein</fullName>
    </recommendedName>
</protein>
<dbReference type="Gene3D" id="2.60.200.20">
    <property type="match status" value="1"/>
</dbReference>
<dbReference type="OrthoDB" id="151099at2"/>
<dbReference type="AlphaFoldDB" id="K6WB96"/>
<keyword evidence="5" id="KW-1185">Reference proteome</keyword>
<feature type="non-terminal residue" evidence="4">
    <location>
        <position position="1"/>
    </location>
</feature>
<proteinExistence type="predicted"/>
<gene>
    <name evidence="4" type="ORF">AUCHE_18_00980</name>
</gene>
<keyword evidence="1" id="KW-0597">Phosphoprotein</keyword>
<dbReference type="PANTHER" id="PTHR23308">
    <property type="entry name" value="NUCLEAR INHIBITOR OF PROTEIN PHOSPHATASE-1"/>
    <property type="match status" value="1"/>
</dbReference>
<dbReference type="RefSeq" id="WP_006503854.1">
    <property type="nucleotide sequence ID" value="NZ_BAGZ01000018.1"/>
</dbReference>
<reference evidence="4 5" key="1">
    <citation type="submission" date="2012-08" db="EMBL/GenBank/DDBJ databases">
        <title>Whole genome shotgun sequence of Austwickia chelonae NBRC 105200.</title>
        <authorList>
            <person name="Yoshida I."/>
            <person name="Hosoyama A."/>
            <person name="Tsuchikane K."/>
            <person name="Katsumata H."/>
            <person name="Ando Y."/>
            <person name="Ohji S."/>
            <person name="Hamada M."/>
            <person name="Tamura T."/>
            <person name="Yamazoe A."/>
            <person name="Yamazaki S."/>
            <person name="Fujita N."/>
        </authorList>
    </citation>
    <scope>NUCLEOTIDE SEQUENCE [LARGE SCALE GENOMIC DNA]</scope>
    <source>
        <strain evidence="4 5">NBRC 105200</strain>
    </source>
</reference>
<sequence>YDPYQAAAAAVPAAPAADRWPAQPPAGREAAYGGRDYDDYDRDPREAPAPPRPSAARVDPSERPWLDMDGHGYPLLSALTVLGRDPHVDITLEDAGISRRHAEIRVTHDGPHFAISVRDLGSTNGTFVNGDRITSQHVTDGDRITLGRTSLVIRSGRR</sequence>
<dbReference type="InterPro" id="IPR000253">
    <property type="entry name" value="FHA_dom"/>
</dbReference>
<feature type="domain" description="FHA" evidence="3">
    <location>
        <begin position="80"/>
        <end position="133"/>
    </location>
</feature>
<organism evidence="4 5">
    <name type="scientific">Austwickia chelonae NBRC 105200</name>
    <dbReference type="NCBI Taxonomy" id="1184607"/>
    <lineage>
        <taxon>Bacteria</taxon>
        <taxon>Bacillati</taxon>
        <taxon>Actinomycetota</taxon>
        <taxon>Actinomycetes</taxon>
        <taxon>Micrococcales</taxon>
        <taxon>Dermatophilaceae</taxon>
        <taxon>Austwickia</taxon>
    </lineage>
</organism>
<evidence type="ECO:0000256" key="1">
    <source>
        <dbReference type="ARBA" id="ARBA00022553"/>
    </source>
</evidence>
<dbReference type="Proteomes" id="UP000008495">
    <property type="component" value="Unassembled WGS sequence"/>
</dbReference>
<comment type="caution">
    <text evidence="4">The sequence shown here is derived from an EMBL/GenBank/DDBJ whole genome shotgun (WGS) entry which is preliminary data.</text>
</comment>
<evidence type="ECO:0000313" key="5">
    <source>
        <dbReference type="Proteomes" id="UP000008495"/>
    </source>
</evidence>
<dbReference type="InterPro" id="IPR008984">
    <property type="entry name" value="SMAD_FHA_dom_sf"/>
</dbReference>
<dbReference type="SUPFAM" id="SSF49879">
    <property type="entry name" value="SMAD/FHA domain"/>
    <property type="match status" value="1"/>
</dbReference>
<dbReference type="eggNOG" id="COG1716">
    <property type="taxonomic scope" value="Bacteria"/>
</dbReference>
<dbReference type="CDD" id="cd00060">
    <property type="entry name" value="FHA"/>
    <property type="match status" value="1"/>
</dbReference>
<evidence type="ECO:0000256" key="2">
    <source>
        <dbReference type="SAM" id="MobiDB-lite"/>
    </source>
</evidence>
<evidence type="ECO:0000259" key="3">
    <source>
        <dbReference type="PROSITE" id="PS50006"/>
    </source>
</evidence>
<dbReference type="PROSITE" id="PS50006">
    <property type="entry name" value="FHA_DOMAIN"/>
    <property type="match status" value="1"/>
</dbReference>
<dbReference type="EMBL" id="BAGZ01000018">
    <property type="protein sequence ID" value="GAB79097.1"/>
    <property type="molecule type" value="Genomic_DNA"/>
</dbReference>
<dbReference type="InterPro" id="IPR050923">
    <property type="entry name" value="Cell_Proc_Reg/RNA_Proc"/>
</dbReference>